<dbReference type="EMBL" id="RJJC01000002">
    <property type="protein sequence ID" value="RNJ22585.1"/>
    <property type="molecule type" value="Genomic_DNA"/>
</dbReference>
<comment type="caution">
    <text evidence="1">The sequence shown here is derived from an EMBL/GenBank/DDBJ whole genome shotgun (WGS) entry which is preliminary data.</text>
</comment>
<evidence type="ECO:0000313" key="2">
    <source>
        <dbReference type="Proteomes" id="UP000270581"/>
    </source>
</evidence>
<gene>
    <name evidence="1" type="ORF">Nmn1133_13155</name>
</gene>
<dbReference type="Proteomes" id="UP000270581">
    <property type="component" value="Unassembled WGS sequence"/>
</dbReference>
<protein>
    <submittedName>
        <fullName evidence="1">Uncharacterized protein</fullName>
    </submittedName>
</protein>
<dbReference type="AlphaFoldDB" id="A0AAJ4R5M6"/>
<proteinExistence type="predicted"/>
<reference evidence="1 2" key="1">
    <citation type="submission" date="2018-11" db="EMBL/GenBank/DDBJ databases">
        <title>Genome sequences of Natronomonas sp. CBA1133.</title>
        <authorList>
            <person name="Roh S.W."/>
            <person name="Cha I.-T."/>
        </authorList>
    </citation>
    <scope>NUCLEOTIDE SEQUENCE [LARGE SCALE GENOMIC DNA]</scope>
    <source>
        <strain evidence="1 2">CBA1133</strain>
    </source>
</reference>
<name>A0AAJ4R5M6_9EURY</name>
<keyword evidence="2" id="KW-1185">Reference proteome</keyword>
<evidence type="ECO:0000313" key="1">
    <source>
        <dbReference type="EMBL" id="RNJ22585.1"/>
    </source>
</evidence>
<accession>A0AAJ4R5M6</accession>
<sequence length="120" mass="12923">MEGFIPMNTITTAQRISTSSDIDASIAATRRVHHLTAVARDAIDDPRSLDGDTLAKAVVKALYDAHPLIRFEDALELAVIVETPPVDSSTTEAIEYVVADICSHLDAWNRSEPPALPGQA</sequence>
<organism evidence="1 2">
    <name type="scientific">Halosegnis longus</name>
    <dbReference type="NCBI Taxonomy" id="2216012"/>
    <lineage>
        <taxon>Archaea</taxon>
        <taxon>Methanobacteriati</taxon>
        <taxon>Methanobacteriota</taxon>
        <taxon>Stenosarchaea group</taxon>
        <taxon>Halobacteria</taxon>
        <taxon>Halobacteriales</taxon>
        <taxon>Natronomonadaceae</taxon>
        <taxon>Halosegnis</taxon>
    </lineage>
</organism>